<dbReference type="PROSITE" id="PS00198">
    <property type="entry name" value="4FE4S_FER_1"/>
    <property type="match status" value="1"/>
</dbReference>
<evidence type="ECO:0000256" key="4">
    <source>
        <dbReference type="ARBA" id="ARBA00022723"/>
    </source>
</evidence>
<name>A0A3G3IHX8_9ARCH</name>
<keyword evidence="6" id="KW-0560">Oxidoreductase</keyword>
<keyword evidence="3" id="KW-0004">4Fe-4S</keyword>
<dbReference type="OMA" id="DPDLWLC"/>
<dbReference type="GO" id="GO:0015948">
    <property type="term" value="P:methanogenesis"/>
    <property type="evidence" value="ECO:0007669"/>
    <property type="project" value="UniProtKB-KW"/>
</dbReference>
<dbReference type="PANTHER" id="PTHR43255:SF1">
    <property type="entry name" value="IRON-SULFUR-BINDING OXIDOREDUCTASE FADF-RELATED"/>
    <property type="match status" value="1"/>
</dbReference>
<dbReference type="InterPro" id="IPR017680">
    <property type="entry name" value="CoB/CoM_hetero-S_Rdtase_csu"/>
</dbReference>
<feature type="domain" description="4Fe-4S ferredoxin-type" evidence="9">
    <location>
        <begin position="15"/>
        <end position="44"/>
    </location>
</feature>
<dbReference type="NCBIfam" id="TIGR03290">
    <property type="entry name" value="CoB_CoM_SS_C"/>
    <property type="match status" value="1"/>
</dbReference>
<dbReference type="Proteomes" id="UP000273278">
    <property type="component" value="Chromosome"/>
</dbReference>
<dbReference type="EMBL" id="CP017686">
    <property type="protein sequence ID" value="AYQ55467.1"/>
    <property type="molecule type" value="Genomic_DNA"/>
</dbReference>
<keyword evidence="8" id="KW-0411">Iron-sulfur</keyword>
<evidence type="ECO:0000259" key="9">
    <source>
        <dbReference type="PROSITE" id="PS51379"/>
    </source>
</evidence>
<evidence type="ECO:0000256" key="7">
    <source>
        <dbReference type="ARBA" id="ARBA00023004"/>
    </source>
</evidence>
<dbReference type="UniPathway" id="UPA00647">
    <property type="reaction ID" value="UER00700"/>
</dbReference>
<comment type="pathway">
    <text evidence="1">Cofactor metabolism; coenzyme M-coenzyme B heterodisulfide reduction; coenzyme B and coenzyme M from coenzyme M-coenzyme B heterodisulfide: step 1/1.</text>
</comment>
<evidence type="ECO:0000313" key="11">
    <source>
        <dbReference type="Proteomes" id="UP000273278"/>
    </source>
</evidence>
<sequence>MEVKYDPEFEKQLAELGGADAKLCFQCGTCTAGCPSGRRTSYRVRKLVRMAQLDMKDEIINSEELWMCSTCYTCVERCPRRVPIVDVVIALRNMAVAEGHIKAPHKKTATNLYTMGHSVPINDEIKNMRKSLGLPEVPPTVLANQKAYEDLKVILDAAGFNKIVE</sequence>
<dbReference type="InterPro" id="IPR017900">
    <property type="entry name" value="4Fe4S_Fe_S_CS"/>
</dbReference>
<proteinExistence type="inferred from homology"/>
<reference evidence="10 11" key="1">
    <citation type="submission" date="2016-10" db="EMBL/GenBank/DDBJ databases">
        <title>Complete genome of the TMA-utilizing, human hosted archaeon Methanomethylophilus alvus Gen. nov, sp. nov., strain Mx-05, derived from a pure culture.</title>
        <authorList>
            <person name="Brugere J.-F."/>
            <person name="Ben Hania W."/>
            <person name="Chaudhary P.P."/>
            <person name="Gaci N."/>
            <person name="Borrel G."/>
            <person name="Cao Van Tuat L."/>
            <person name="Fardeau M.-L."/>
            <person name="Harris H.M.B."/>
            <person name="O'Toole P.W."/>
            <person name="Ollivier B."/>
        </authorList>
    </citation>
    <scope>NUCLEOTIDE SEQUENCE [LARGE SCALE GENOMIC DNA]</scope>
    <source>
        <strain evidence="10 11">Mx-05</strain>
    </source>
</reference>
<dbReference type="InterPro" id="IPR051460">
    <property type="entry name" value="HdrC_iron-sulfur_subunit"/>
</dbReference>
<evidence type="ECO:0000256" key="8">
    <source>
        <dbReference type="ARBA" id="ARBA00023014"/>
    </source>
</evidence>
<dbReference type="GO" id="GO:0051912">
    <property type="term" value="F:CoB--CoM heterodisulfide reductase activity"/>
    <property type="evidence" value="ECO:0007669"/>
    <property type="project" value="InterPro"/>
</dbReference>
<dbReference type="Gene3D" id="1.10.1060.10">
    <property type="entry name" value="Alpha-helical ferredoxin"/>
    <property type="match status" value="1"/>
</dbReference>
<dbReference type="Pfam" id="PF13183">
    <property type="entry name" value="Fer4_8"/>
    <property type="match status" value="1"/>
</dbReference>
<evidence type="ECO:0000256" key="6">
    <source>
        <dbReference type="ARBA" id="ARBA00023002"/>
    </source>
</evidence>
<evidence type="ECO:0000256" key="2">
    <source>
        <dbReference type="ARBA" id="ARBA00007097"/>
    </source>
</evidence>
<dbReference type="PROSITE" id="PS51379">
    <property type="entry name" value="4FE4S_FER_2"/>
    <property type="match status" value="1"/>
</dbReference>
<dbReference type="GeneID" id="41322123"/>
<accession>A0A3G3IHX8</accession>
<evidence type="ECO:0000256" key="5">
    <source>
        <dbReference type="ARBA" id="ARBA00022994"/>
    </source>
</evidence>
<dbReference type="PANTHER" id="PTHR43255">
    <property type="entry name" value="IRON-SULFUR-BINDING OXIDOREDUCTASE FADF-RELATED-RELATED"/>
    <property type="match status" value="1"/>
</dbReference>
<comment type="similarity">
    <text evidence="2">Belongs to the HdrC family.</text>
</comment>
<dbReference type="InterPro" id="IPR017896">
    <property type="entry name" value="4Fe4S_Fe-S-bd"/>
</dbReference>
<evidence type="ECO:0000256" key="3">
    <source>
        <dbReference type="ARBA" id="ARBA00022485"/>
    </source>
</evidence>
<organism evidence="10 11">
    <name type="scientific">Methanomethylophilus alvi</name>
    <dbReference type="NCBI Taxonomy" id="1291540"/>
    <lineage>
        <taxon>Archaea</taxon>
        <taxon>Methanobacteriati</taxon>
        <taxon>Thermoplasmatota</taxon>
        <taxon>Thermoplasmata</taxon>
        <taxon>Methanomassiliicoccales</taxon>
        <taxon>Methanomethylophilaceae</taxon>
        <taxon>Methanomethylophilus</taxon>
    </lineage>
</organism>
<dbReference type="AlphaFoldDB" id="A0A3G3IHX8"/>
<evidence type="ECO:0000313" key="10">
    <source>
        <dbReference type="EMBL" id="AYQ55467.1"/>
    </source>
</evidence>
<keyword evidence="5" id="KW-0484">Methanogenesis</keyword>
<dbReference type="GO" id="GO:0051539">
    <property type="term" value="F:4 iron, 4 sulfur cluster binding"/>
    <property type="evidence" value="ECO:0007669"/>
    <property type="project" value="UniProtKB-KW"/>
</dbReference>
<protein>
    <submittedName>
        <fullName evidence="10">CoB--CoM heterodisulfide reductase subunit C</fullName>
    </submittedName>
</protein>
<evidence type="ECO:0000256" key="1">
    <source>
        <dbReference type="ARBA" id="ARBA00004808"/>
    </source>
</evidence>
<keyword evidence="4" id="KW-0479">Metal-binding</keyword>
<dbReference type="InterPro" id="IPR009051">
    <property type="entry name" value="Helical_ferredxn"/>
</dbReference>
<dbReference type="GO" id="GO:0005886">
    <property type="term" value="C:plasma membrane"/>
    <property type="evidence" value="ECO:0007669"/>
    <property type="project" value="TreeGrafter"/>
</dbReference>
<dbReference type="RefSeq" id="WP_015505240.1">
    <property type="nucleotide sequence ID" value="NZ_CAYARL010000035.1"/>
</dbReference>
<keyword evidence="7" id="KW-0408">Iron</keyword>
<dbReference type="SUPFAM" id="SSF46548">
    <property type="entry name" value="alpha-helical ferredoxin"/>
    <property type="match status" value="1"/>
</dbReference>
<gene>
    <name evidence="10" type="ORF">BKD89_06625</name>
</gene>
<dbReference type="GO" id="GO:0046872">
    <property type="term" value="F:metal ion binding"/>
    <property type="evidence" value="ECO:0007669"/>
    <property type="project" value="UniProtKB-KW"/>
</dbReference>